<dbReference type="Proteomes" id="UP000011087">
    <property type="component" value="Unassembled WGS sequence"/>
</dbReference>
<proteinExistence type="predicted"/>
<evidence type="ECO:0000313" key="2">
    <source>
        <dbReference type="EnsemblProtists" id="EKX31590"/>
    </source>
</evidence>
<keyword evidence="1" id="KW-0812">Transmembrane</keyword>
<reference evidence="2" key="3">
    <citation type="submission" date="2016-03" db="UniProtKB">
        <authorList>
            <consortium name="EnsemblProtists"/>
        </authorList>
    </citation>
    <scope>IDENTIFICATION</scope>
</reference>
<feature type="transmembrane region" description="Helical" evidence="1">
    <location>
        <begin position="42"/>
        <end position="62"/>
    </location>
</feature>
<dbReference type="EnsemblProtists" id="EKX31590">
    <property type="protein sequence ID" value="EKX31590"/>
    <property type="gene ID" value="GUITHDRAFT_149209"/>
</dbReference>
<evidence type="ECO:0000313" key="3">
    <source>
        <dbReference type="Proteomes" id="UP000011087"/>
    </source>
</evidence>
<keyword evidence="3" id="KW-1185">Reference proteome</keyword>
<accession>A0A0C3SIV2</accession>
<name>A0A0C3SIV2_GUITC</name>
<reference evidence="3" key="2">
    <citation type="submission" date="2012-11" db="EMBL/GenBank/DDBJ databases">
        <authorList>
            <person name="Kuo A."/>
            <person name="Curtis B.A."/>
            <person name="Tanifuji G."/>
            <person name="Burki F."/>
            <person name="Gruber A."/>
            <person name="Irimia M."/>
            <person name="Maruyama S."/>
            <person name="Arias M.C."/>
            <person name="Ball S.G."/>
            <person name="Gile G.H."/>
            <person name="Hirakawa Y."/>
            <person name="Hopkins J.F."/>
            <person name="Rensing S.A."/>
            <person name="Schmutz J."/>
            <person name="Symeonidi A."/>
            <person name="Elias M."/>
            <person name="Eveleigh R.J."/>
            <person name="Herman E.K."/>
            <person name="Klute M.J."/>
            <person name="Nakayama T."/>
            <person name="Obornik M."/>
            <person name="Reyes-Prieto A."/>
            <person name="Armbrust E.V."/>
            <person name="Aves S.J."/>
            <person name="Beiko R.G."/>
            <person name="Coutinho P."/>
            <person name="Dacks J.B."/>
            <person name="Durnford D.G."/>
            <person name="Fast N.M."/>
            <person name="Green B.R."/>
            <person name="Grisdale C."/>
            <person name="Hempe F."/>
            <person name="Henrissat B."/>
            <person name="Hoppner M.P."/>
            <person name="Ishida K.-I."/>
            <person name="Kim E."/>
            <person name="Koreny L."/>
            <person name="Kroth P.G."/>
            <person name="Liu Y."/>
            <person name="Malik S.-B."/>
            <person name="Maier U.G."/>
            <person name="McRose D."/>
            <person name="Mock T."/>
            <person name="Neilson J.A."/>
            <person name="Onodera N.T."/>
            <person name="Poole A.M."/>
            <person name="Pritham E.J."/>
            <person name="Richards T.A."/>
            <person name="Rocap G."/>
            <person name="Roy S.W."/>
            <person name="Sarai C."/>
            <person name="Schaack S."/>
            <person name="Shirato S."/>
            <person name="Slamovits C.H."/>
            <person name="Spencer D.F."/>
            <person name="Suzuki S."/>
            <person name="Worden A.Z."/>
            <person name="Zauner S."/>
            <person name="Barry K."/>
            <person name="Bell C."/>
            <person name="Bharti A.K."/>
            <person name="Crow J.A."/>
            <person name="Grimwood J."/>
            <person name="Kramer R."/>
            <person name="Lindquist E."/>
            <person name="Lucas S."/>
            <person name="Salamov A."/>
            <person name="McFadden G.I."/>
            <person name="Lane C.E."/>
            <person name="Keeling P.J."/>
            <person name="Gray M.W."/>
            <person name="Grigoriev I.V."/>
            <person name="Archibald J.M."/>
        </authorList>
    </citation>
    <scope>NUCLEOTIDE SEQUENCE</scope>
    <source>
        <strain evidence="3">CCMP2712</strain>
    </source>
</reference>
<dbReference type="AlphaFoldDB" id="A0A0C3SIV2"/>
<dbReference type="OMA" id="WRYELPI"/>
<reference evidence="3" key="1">
    <citation type="journal article" date="2012" name="Nature">
        <title>Algal genomes reveal evolutionary mosaicism and the fate of nucleomorphs.</title>
        <authorList>
            <consortium name="DOE Joint Genome Institute"/>
            <person name="Curtis B.A."/>
            <person name="Tanifuji G."/>
            <person name="Burki F."/>
            <person name="Gruber A."/>
            <person name="Irimia M."/>
            <person name="Maruyama S."/>
            <person name="Arias M.C."/>
            <person name="Ball S.G."/>
            <person name="Gile G.H."/>
            <person name="Hirakawa Y."/>
            <person name="Hopkins J.F."/>
            <person name="Kuo A."/>
            <person name="Rensing S.A."/>
            <person name="Schmutz J."/>
            <person name="Symeonidi A."/>
            <person name="Elias M."/>
            <person name="Eveleigh R.J."/>
            <person name="Herman E.K."/>
            <person name="Klute M.J."/>
            <person name="Nakayama T."/>
            <person name="Obornik M."/>
            <person name="Reyes-Prieto A."/>
            <person name="Armbrust E.V."/>
            <person name="Aves S.J."/>
            <person name="Beiko R.G."/>
            <person name="Coutinho P."/>
            <person name="Dacks J.B."/>
            <person name="Durnford D.G."/>
            <person name="Fast N.M."/>
            <person name="Green B.R."/>
            <person name="Grisdale C.J."/>
            <person name="Hempel F."/>
            <person name="Henrissat B."/>
            <person name="Hoppner M.P."/>
            <person name="Ishida K."/>
            <person name="Kim E."/>
            <person name="Koreny L."/>
            <person name="Kroth P.G."/>
            <person name="Liu Y."/>
            <person name="Malik S.B."/>
            <person name="Maier U.G."/>
            <person name="McRose D."/>
            <person name="Mock T."/>
            <person name="Neilson J.A."/>
            <person name="Onodera N.T."/>
            <person name="Poole A.M."/>
            <person name="Pritham E.J."/>
            <person name="Richards T.A."/>
            <person name="Rocap G."/>
            <person name="Roy S.W."/>
            <person name="Sarai C."/>
            <person name="Schaack S."/>
            <person name="Shirato S."/>
            <person name="Slamovits C.H."/>
            <person name="Spencer D.F."/>
            <person name="Suzuki S."/>
            <person name="Worden A.Z."/>
            <person name="Zauner S."/>
            <person name="Barry K."/>
            <person name="Bell C."/>
            <person name="Bharti A.K."/>
            <person name="Crow J.A."/>
            <person name="Grimwood J."/>
            <person name="Kramer R."/>
            <person name="Lindquist E."/>
            <person name="Lucas S."/>
            <person name="Salamov A."/>
            <person name="McFadden G.I."/>
            <person name="Lane C.E."/>
            <person name="Keeling P.J."/>
            <person name="Gray M.W."/>
            <person name="Grigoriev I.V."/>
            <person name="Archibald J.M."/>
        </authorList>
    </citation>
    <scope>NUCLEOTIDE SEQUENCE</scope>
    <source>
        <strain evidence="3">CCMP2712</strain>
    </source>
</reference>
<organism evidence="2 3">
    <name type="scientific">Guillardia theta (strain CCMP2712)</name>
    <name type="common">Cryptophyte</name>
    <dbReference type="NCBI Taxonomy" id="905079"/>
    <lineage>
        <taxon>Eukaryota</taxon>
        <taxon>Cryptophyceae</taxon>
        <taxon>Pyrenomonadales</taxon>
        <taxon>Geminigeraceae</taxon>
        <taxon>Guillardia</taxon>
    </lineage>
</organism>
<sequence length="174" mass="19730">MAIKTDNLTVSFHELFHFDHGPTLAAMIDTFLLQSRRQHRSLVVLFFFTSIVSYLTLSSSFLPQIVDAVWDFDWRYELPIWLSMEPTSGGKGSWPELEAVNEVARRTWNSTGAAVLLDLYSLALPRPDLLTDGSHYSFRYRREAAALLLSILCEGRKDAQASWGGEGEEEEGEK</sequence>
<keyword evidence="1" id="KW-0472">Membrane</keyword>
<keyword evidence="1" id="KW-1133">Transmembrane helix</keyword>
<protein>
    <submittedName>
        <fullName evidence="2">Uncharacterized protein</fullName>
    </submittedName>
</protein>
<evidence type="ECO:0000256" key="1">
    <source>
        <dbReference type="SAM" id="Phobius"/>
    </source>
</evidence>